<evidence type="ECO:0000313" key="1">
    <source>
        <dbReference type="EMBL" id="MFC4526418.1"/>
    </source>
</evidence>
<gene>
    <name evidence="1" type="ORF">ACFO5W_07165</name>
</gene>
<evidence type="ECO:0008006" key="3">
    <source>
        <dbReference type="Google" id="ProtNLM"/>
    </source>
</evidence>
<evidence type="ECO:0000313" key="2">
    <source>
        <dbReference type="Proteomes" id="UP001595961"/>
    </source>
</evidence>
<accession>A0ABV9C0G7</accession>
<name>A0ABV9C0G7_9GAMM</name>
<comment type="caution">
    <text evidence="1">The sequence shown here is derived from an EMBL/GenBank/DDBJ whole genome shotgun (WGS) entry which is preliminary data.</text>
</comment>
<dbReference type="Proteomes" id="UP001595961">
    <property type="component" value="Unassembled WGS sequence"/>
</dbReference>
<proteinExistence type="predicted"/>
<keyword evidence="2" id="KW-1185">Reference proteome</keyword>
<sequence length="165" mass="17802">MKHEFGSFGEFAGHLLELQVTEALALHKALDVVGRVVENTAQAEIGFYQEAVGSFEAWAPLADSTEQEKARLGFEPDAPLLRTGEMRDSIGHEVGALEVVIGSTADEMVYQELGTETIPPRAVLGPAAIHNHERIERILGGAAIAGLIGRDRIHQALGYDFETGI</sequence>
<dbReference type="EMBL" id="JBHSGA010000013">
    <property type="protein sequence ID" value="MFC4526418.1"/>
    <property type="molecule type" value="Genomic_DNA"/>
</dbReference>
<reference evidence="2" key="1">
    <citation type="journal article" date="2019" name="Int. J. Syst. Evol. Microbiol.">
        <title>The Global Catalogue of Microorganisms (GCM) 10K type strain sequencing project: providing services to taxonomists for standard genome sequencing and annotation.</title>
        <authorList>
            <consortium name="The Broad Institute Genomics Platform"/>
            <consortium name="The Broad Institute Genome Sequencing Center for Infectious Disease"/>
            <person name="Wu L."/>
            <person name="Ma J."/>
        </authorList>
    </citation>
    <scope>NUCLEOTIDE SEQUENCE [LARGE SCALE GENOMIC DNA]</scope>
    <source>
        <strain evidence="2">CCM 4481</strain>
    </source>
</reference>
<dbReference type="RefSeq" id="WP_266151164.1">
    <property type="nucleotide sequence ID" value="NZ_CP064028.1"/>
</dbReference>
<protein>
    <recommendedName>
        <fullName evidence="3">Phage virion morphogenesis protein</fullName>
    </recommendedName>
</protein>
<organism evidence="1 2">
    <name type="scientific">Dyella halodurans</name>
    <dbReference type="NCBI Taxonomy" id="1920171"/>
    <lineage>
        <taxon>Bacteria</taxon>
        <taxon>Pseudomonadati</taxon>
        <taxon>Pseudomonadota</taxon>
        <taxon>Gammaproteobacteria</taxon>
        <taxon>Lysobacterales</taxon>
        <taxon>Rhodanobacteraceae</taxon>
        <taxon>Dyella</taxon>
    </lineage>
</organism>